<reference evidence="6" key="1">
    <citation type="submission" date="2021-12" db="EMBL/GenBank/DDBJ databases">
        <title>Alicyclobacillaceae gen. nov., sp. nov., isolated from chalcocite enrichment system.</title>
        <authorList>
            <person name="Jiang Z."/>
        </authorList>
    </citation>
    <scope>NUCLEOTIDE SEQUENCE</scope>
    <source>
        <strain evidence="6">MYW30-H2</strain>
    </source>
</reference>
<dbReference type="EMBL" id="CP089291">
    <property type="protein sequence ID" value="UOF92201.1"/>
    <property type="molecule type" value="Genomic_DNA"/>
</dbReference>
<dbReference type="PROSITE" id="PS50931">
    <property type="entry name" value="HTH_LYSR"/>
    <property type="match status" value="1"/>
</dbReference>
<dbReference type="RefSeq" id="WP_347438887.1">
    <property type="nucleotide sequence ID" value="NZ_CP089291.1"/>
</dbReference>
<dbReference type="Pfam" id="PF03466">
    <property type="entry name" value="LysR_substrate"/>
    <property type="match status" value="1"/>
</dbReference>
<keyword evidence="4" id="KW-0804">Transcription</keyword>
<accession>A0ABY4CNX3</accession>
<proteinExistence type="inferred from homology"/>
<dbReference type="InterPro" id="IPR000847">
    <property type="entry name" value="LysR_HTH_N"/>
</dbReference>
<dbReference type="Gene3D" id="3.40.190.290">
    <property type="match status" value="1"/>
</dbReference>
<evidence type="ECO:0000313" key="6">
    <source>
        <dbReference type="EMBL" id="UOF92201.1"/>
    </source>
</evidence>
<keyword evidence="2" id="KW-0805">Transcription regulation</keyword>
<protein>
    <submittedName>
        <fullName evidence="6">LysR family transcriptional regulator</fullName>
    </submittedName>
</protein>
<dbReference type="InterPro" id="IPR005119">
    <property type="entry name" value="LysR_subst-bd"/>
</dbReference>
<comment type="similarity">
    <text evidence="1">Belongs to the LysR transcriptional regulatory family.</text>
</comment>
<evidence type="ECO:0000256" key="3">
    <source>
        <dbReference type="ARBA" id="ARBA00023125"/>
    </source>
</evidence>
<gene>
    <name evidence="6" type="ORF">LSG31_08520</name>
</gene>
<dbReference type="InterPro" id="IPR036388">
    <property type="entry name" value="WH-like_DNA-bd_sf"/>
</dbReference>
<organism evidence="6 7">
    <name type="scientific">Fodinisporobacter ferrooxydans</name>
    <dbReference type="NCBI Taxonomy" id="2901836"/>
    <lineage>
        <taxon>Bacteria</taxon>
        <taxon>Bacillati</taxon>
        <taxon>Bacillota</taxon>
        <taxon>Bacilli</taxon>
        <taxon>Bacillales</taxon>
        <taxon>Alicyclobacillaceae</taxon>
        <taxon>Fodinisporobacter</taxon>
    </lineage>
</organism>
<dbReference type="Gene3D" id="1.10.10.10">
    <property type="entry name" value="Winged helix-like DNA-binding domain superfamily/Winged helix DNA-binding domain"/>
    <property type="match status" value="1"/>
</dbReference>
<dbReference type="SUPFAM" id="SSF53850">
    <property type="entry name" value="Periplasmic binding protein-like II"/>
    <property type="match status" value="1"/>
</dbReference>
<dbReference type="CDD" id="cd05466">
    <property type="entry name" value="PBP2_LTTR_substrate"/>
    <property type="match status" value="1"/>
</dbReference>
<dbReference type="PANTHER" id="PTHR30126">
    <property type="entry name" value="HTH-TYPE TRANSCRIPTIONAL REGULATOR"/>
    <property type="match status" value="1"/>
</dbReference>
<dbReference type="PANTHER" id="PTHR30126:SF39">
    <property type="entry name" value="HTH-TYPE TRANSCRIPTIONAL REGULATOR CYSL"/>
    <property type="match status" value="1"/>
</dbReference>
<feature type="domain" description="HTH lysR-type" evidence="5">
    <location>
        <begin position="1"/>
        <end position="58"/>
    </location>
</feature>
<evidence type="ECO:0000259" key="5">
    <source>
        <dbReference type="PROSITE" id="PS50931"/>
    </source>
</evidence>
<evidence type="ECO:0000256" key="2">
    <source>
        <dbReference type="ARBA" id="ARBA00023015"/>
    </source>
</evidence>
<keyword evidence="3" id="KW-0238">DNA-binding</keyword>
<evidence type="ECO:0000256" key="4">
    <source>
        <dbReference type="ARBA" id="ARBA00023163"/>
    </source>
</evidence>
<name>A0ABY4CNX3_9BACL</name>
<evidence type="ECO:0000256" key="1">
    <source>
        <dbReference type="ARBA" id="ARBA00009437"/>
    </source>
</evidence>
<keyword evidence="7" id="KW-1185">Reference proteome</keyword>
<dbReference type="InterPro" id="IPR036390">
    <property type="entry name" value="WH_DNA-bd_sf"/>
</dbReference>
<evidence type="ECO:0000313" key="7">
    <source>
        <dbReference type="Proteomes" id="UP000830167"/>
    </source>
</evidence>
<dbReference type="Proteomes" id="UP000830167">
    <property type="component" value="Chromosome"/>
</dbReference>
<sequence>MDVAALQTFILAAQYQSLNKAAKQLHISQPAVSIRIQTLEAECGYKLFEKVGRSLRLTPAGKQFYPYVARCLGTLSDGLRGLDCLNRQPMKQWNDSAISIAADEISIYRLSACLNRLNRMQDNGSSRVERIVYHLLLPHIQAKLVADSIQLAFISQEFHHPSLRTFYLCDEPFACVVHRQHQWRVGASDFPFFLPIDIPFLSTLPMHKELETLHSSFLRNIVYSNSFYMIRQSVISGAGFGIVPKWMVDKEQDMEDVVSIELPGIQMPNCQLYCVFSLAIPIQVQKWLISCFME</sequence>
<dbReference type="SUPFAM" id="SSF46785">
    <property type="entry name" value="Winged helix' DNA-binding domain"/>
    <property type="match status" value="1"/>
</dbReference>
<dbReference type="PRINTS" id="PR00039">
    <property type="entry name" value="HTHLYSR"/>
</dbReference>
<dbReference type="Pfam" id="PF00126">
    <property type="entry name" value="HTH_1"/>
    <property type="match status" value="1"/>
</dbReference>